<evidence type="ECO:0000313" key="6">
    <source>
        <dbReference type="Proteomes" id="UP000093309"/>
    </source>
</evidence>
<dbReference type="InterPro" id="IPR018062">
    <property type="entry name" value="HTH_AraC-typ_CS"/>
</dbReference>
<dbReference type="PROSITE" id="PS00041">
    <property type="entry name" value="HTH_ARAC_FAMILY_1"/>
    <property type="match status" value="1"/>
</dbReference>
<evidence type="ECO:0000256" key="2">
    <source>
        <dbReference type="ARBA" id="ARBA00023125"/>
    </source>
</evidence>
<keyword evidence="3" id="KW-0804">Transcription</keyword>
<dbReference type="PANTHER" id="PTHR43280">
    <property type="entry name" value="ARAC-FAMILY TRANSCRIPTIONAL REGULATOR"/>
    <property type="match status" value="1"/>
</dbReference>
<dbReference type="AlphaFoldDB" id="A0A1C0ZZI6"/>
<dbReference type="SMART" id="SM00342">
    <property type="entry name" value="HTH_ARAC"/>
    <property type="match status" value="1"/>
</dbReference>
<dbReference type="InterPro" id="IPR037923">
    <property type="entry name" value="HTH-like"/>
</dbReference>
<sequence length="273" mass="31524">MSQLFSRRPIFEGAISFHRKAGEPCHFPLHRHETIMELLFIAEGEADYWIDGKHYLAQAGDIVLFHPNVWHEERSRLERNFSFYYAGFHSLQIDDLPPNCLYASGEEPVFSVRANYVRIKRLFQELCDEAGTGWSTSLTTSGLLLEMLIVEIHRGKCYSPPVKTSRLTTHTAVTKAKHFIEECYYHKQLTIQQIADHVYLSPSHLSHTFREVFGQSPIQFVIQQRLHAACHYLTTTDLSIEQIAELVGYESVTAFQNVFKKLNGVSPGKYRRF</sequence>
<dbReference type="EMBL" id="LYPC01000022">
    <property type="protein sequence ID" value="OCT13451.1"/>
    <property type="molecule type" value="Genomic_DNA"/>
</dbReference>
<dbReference type="PRINTS" id="PR00032">
    <property type="entry name" value="HTHARAC"/>
</dbReference>
<name>A0A1C0ZZI6_9BACL</name>
<protein>
    <recommendedName>
        <fullName evidence="4">HTH araC/xylS-type domain-containing protein</fullName>
    </recommendedName>
</protein>
<dbReference type="GO" id="GO:0003700">
    <property type="term" value="F:DNA-binding transcription factor activity"/>
    <property type="evidence" value="ECO:0007669"/>
    <property type="project" value="InterPro"/>
</dbReference>
<organism evidence="5 6">
    <name type="scientific">Paenibacillus pectinilyticus</name>
    <dbReference type="NCBI Taxonomy" id="512399"/>
    <lineage>
        <taxon>Bacteria</taxon>
        <taxon>Bacillati</taxon>
        <taxon>Bacillota</taxon>
        <taxon>Bacilli</taxon>
        <taxon>Bacillales</taxon>
        <taxon>Paenibacillaceae</taxon>
        <taxon>Paenibacillus</taxon>
    </lineage>
</organism>
<evidence type="ECO:0000313" key="5">
    <source>
        <dbReference type="EMBL" id="OCT13451.1"/>
    </source>
</evidence>
<keyword evidence="1" id="KW-0805">Transcription regulation</keyword>
<dbReference type="Pfam" id="PF02311">
    <property type="entry name" value="AraC_binding"/>
    <property type="match status" value="1"/>
</dbReference>
<accession>A0A1C0ZZI6</accession>
<dbReference type="InterPro" id="IPR014710">
    <property type="entry name" value="RmlC-like_jellyroll"/>
</dbReference>
<dbReference type="GO" id="GO:0043565">
    <property type="term" value="F:sequence-specific DNA binding"/>
    <property type="evidence" value="ECO:0007669"/>
    <property type="project" value="InterPro"/>
</dbReference>
<reference evidence="6" key="1">
    <citation type="submission" date="2016-05" db="EMBL/GenBank/DDBJ databases">
        <title>Paenibacillus oryzae. sp. nov., isolated from the rice root.</title>
        <authorList>
            <person name="Zhang J."/>
            <person name="Zhang X."/>
        </authorList>
    </citation>
    <scope>NUCLEOTIDE SEQUENCE [LARGE SCALE GENOMIC DNA]</scope>
    <source>
        <strain evidence="6">KCTC13222</strain>
    </source>
</reference>
<dbReference type="InterPro" id="IPR009057">
    <property type="entry name" value="Homeodomain-like_sf"/>
</dbReference>
<evidence type="ECO:0000256" key="1">
    <source>
        <dbReference type="ARBA" id="ARBA00023015"/>
    </source>
</evidence>
<dbReference type="PANTHER" id="PTHR43280:SF2">
    <property type="entry name" value="HTH-TYPE TRANSCRIPTIONAL REGULATOR EXSA"/>
    <property type="match status" value="1"/>
</dbReference>
<keyword evidence="2" id="KW-0238">DNA-binding</keyword>
<gene>
    <name evidence="5" type="ORF">A8709_17750</name>
</gene>
<dbReference type="CDD" id="cd02208">
    <property type="entry name" value="cupin_RmlC-like"/>
    <property type="match status" value="1"/>
</dbReference>
<dbReference type="InterPro" id="IPR020449">
    <property type="entry name" value="Tscrpt_reg_AraC-type_HTH"/>
</dbReference>
<evidence type="ECO:0000259" key="4">
    <source>
        <dbReference type="PROSITE" id="PS01124"/>
    </source>
</evidence>
<dbReference type="Gene3D" id="2.60.120.10">
    <property type="entry name" value="Jelly Rolls"/>
    <property type="match status" value="1"/>
</dbReference>
<dbReference type="SUPFAM" id="SSF46689">
    <property type="entry name" value="Homeodomain-like"/>
    <property type="match status" value="2"/>
</dbReference>
<dbReference type="Pfam" id="PF12833">
    <property type="entry name" value="HTH_18"/>
    <property type="match status" value="1"/>
</dbReference>
<evidence type="ECO:0000256" key="3">
    <source>
        <dbReference type="ARBA" id="ARBA00023163"/>
    </source>
</evidence>
<dbReference type="SUPFAM" id="SSF51215">
    <property type="entry name" value="Regulatory protein AraC"/>
    <property type="match status" value="1"/>
</dbReference>
<dbReference type="RefSeq" id="WP_065853513.1">
    <property type="nucleotide sequence ID" value="NZ_LYPC01000022.1"/>
</dbReference>
<proteinExistence type="predicted"/>
<comment type="caution">
    <text evidence="5">The sequence shown here is derived from an EMBL/GenBank/DDBJ whole genome shotgun (WGS) entry which is preliminary data.</text>
</comment>
<keyword evidence="6" id="KW-1185">Reference proteome</keyword>
<dbReference type="InterPro" id="IPR003313">
    <property type="entry name" value="AraC-bd"/>
</dbReference>
<dbReference type="PROSITE" id="PS01124">
    <property type="entry name" value="HTH_ARAC_FAMILY_2"/>
    <property type="match status" value="1"/>
</dbReference>
<dbReference type="Proteomes" id="UP000093309">
    <property type="component" value="Unassembled WGS sequence"/>
</dbReference>
<dbReference type="STRING" id="512399.A8709_17750"/>
<feature type="domain" description="HTH araC/xylS-type" evidence="4">
    <location>
        <begin position="174"/>
        <end position="273"/>
    </location>
</feature>
<dbReference type="InterPro" id="IPR018060">
    <property type="entry name" value="HTH_AraC"/>
</dbReference>
<dbReference type="Gene3D" id="1.10.10.60">
    <property type="entry name" value="Homeodomain-like"/>
    <property type="match status" value="2"/>
</dbReference>